<evidence type="ECO:0000313" key="1">
    <source>
        <dbReference type="EMBL" id="GEU46576.1"/>
    </source>
</evidence>
<accession>A0A6L2KB51</accession>
<proteinExistence type="predicted"/>
<organism evidence="1">
    <name type="scientific">Tanacetum cinerariifolium</name>
    <name type="common">Dalmatian daisy</name>
    <name type="synonym">Chrysanthemum cinerariifolium</name>
    <dbReference type="NCBI Taxonomy" id="118510"/>
    <lineage>
        <taxon>Eukaryota</taxon>
        <taxon>Viridiplantae</taxon>
        <taxon>Streptophyta</taxon>
        <taxon>Embryophyta</taxon>
        <taxon>Tracheophyta</taxon>
        <taxon>Spermatophyta</taxon>
        <taxon>Magnoliopsida</taxon>
        <taxon>eudicotyledons</taxon>
        <taxon>Gunneridae</taxon>
        <taxon>Pentapetalae</taxon>
        <taxon>asterids</taxon>
        <taxon>campanulids</taxon>
        <taxon>Asterales</taxon>
        <taxon>Asteraceae</taxon>
        <taxon>Asteroideae</taxon>
        <taxon>Anthemideae</taxon>
        <taxon>Anthemidinae</taxon>
        <taxon>Tanacetum</taxon>
    </lineage>
</organism>
<name>A0A6L2KB51_TANCI</name>
<reference evidence="1" key="1">
    <citation type="journal article" date="2019" name="Sci. Rep.">
        <title>Draft genome of Tanacetum cinerariifolium, the natural source of mosquito coil.</title>
        <authorList>
            <person name="Yamashiro T."/>
            <person name="Shiraishi A."/>
            <person name="Satake H."/>
            <person name="Nakayama K."/>
        </authorList>
    </citation>
    <scope>NUCLEOTIDE SEQUENCE</scope>
</reference>
<sequence length="133" mass="15241">MRYSIPCKFDGQGAWDAELDLADSANYLTKEVLENMGFVYVNFSNYGRKMINDVNVEIHGVKFKADFVVLDYVNEEEPSIVFGRDFLVTTKSQVDFELGEIRINLTKLKEGIEVIDLTEEVGAQEEKLSRWGF</sequence>
<dbReference type="Gene3D" id="2.40.70.10">
    <property type="entry name" value="Acid Proteases"/>
    <property type="match status" value="1"/>
</dbReference>
<dbReference type="AlphaFoldDB" id="A0A6L2KB51"/>
<protein>
    <submittedName>
        <fullName evidence="1">Uncharacterized protein</fullName>
    </submittedName>
</protein>
<comment type="caution">
    <text evidence="1">The sequence shown here is derived from an EMBL/GenBank/DDBJ whole genome shotgun (WGS) entry which is preliminary data.</text>
</comment>
<gene>
    <name evidence="1" type="ORF">Tci_018554</name>
</gene>
<dbReference type="EMBL" id="BKCJ010002145">
    <property type="protein sequence ID" value="GEU46576.1"/>
    <property type="molecule type" value="Genomic_DNA"/>
</dbReference>
<dbReference type="InterPro" id="IPR021109">
    <property type="entry name" value="Peptidase_aspartic_dom_sf"/>
</dbReference>